<gene>
    <name evidence="2" type="ORF">BDP55DRAFT_639361</name>
</gene>
<dbReference type="Proteomes" id="UP001224890">
    <property type="component" value="Unassembled WGS sequence"/>
</dbReference>
<keyword evidence="3" id="KW-1185">Reference proteome</keyword>
<dbReference type="EMBL" id="JAHMHR010000123">
    <property type="protein sequence ID" value="KAK1656754.1"/>
    <property type="molecule type" value="Genomic_DNA"/>
</dbReference>
<dbReference type="AlphaFoldDB" id="A0AAJ0A585"/>
<feature type="compositionally biased region" description="Polar residues" evidence="1">
    <location>
        <begin position="101"/>
        <end position="124"/>
    </location>
</feature>
<evidence type="ECO:0000313" key="2">
    <source>
        <dbReference type="EMBL" id="KAK1656754.1"/>
    </source>
</evidence>
<organism evidence="2 3">
    <name type="scientific">Colletotrichum godetiae</name>
    <dbReference type="NCBI Taxonomy" id="1209918"/>
    <lineage>
        <taxon>Eukaryota</taxon>
        <taxon>Fungi</taxon>
        <taxon>Dikarya</taxon>
        <taxon>Ascomycota</taxon>
        <taxon>Pezizomycotina</taxon>
        <taxon>Sordariomycetes</taxon>
        <taxon>Hypocreomycetidae</taxon>
        <taxon>Glomerellales</taxon>
        <taxon>Glomerellaceae</taxon>
        <taxon>Colletotrichum</taxon>
        <taxon>Colletotrichum acutatum species complex</taxon>
    </lineage>
</organism>
<accession>A0AAJ0A585</accession>
<dbReference type="RefSeq" id="XP_060421518.1">
    <property type="nucleotide sequence ID" value="XM_060573243.1"/>
</dbReference>
<reference evidence="2" key="1">
    <citation type="submission" date="2021-06" db="EMBL/GenBank/DDBJ databases">
        <title>Comparative genomics, transcriptomics and evolutionary studies reveal genomic signatures of adaptation to plant cell wall in hemibiotrophic fungi.</title>
        <authorList>
            <consortium name="DOE Joint Genome Institute"/>
            <person name="Baroncelli R."/>
            <person name="Diaz J.F."/>
            <person name="Benocci T."/>
            <person name="Peng M."/>
            <person name="Battaglia E."/>
            <person name="Haridas S."/>
            <person name="Andreopoulos W."/>
            <person name="Labutti K."/>
            <person name="Pangilinan J."/>
            <person name="Floch G.L."/>
            <person name="Makela M.R."/>
            <person name="Henrissat B."/>
            <person name="Grigoriev I.V."/>
            <person name="Crouch J.A."/>
            <person name="De Vries R.P."/>
            <person name="Sukno S.A."/>
            <person name="Thon M.R."/>
        </authorList>
    </citation>
    <scope>NUCLEOTIDE SEQUENCE</scope>
    <source>
        <strain evidence="2">CBS 193.32</strain>
    </source>
</reference>
<proteinExistence type="predicted"/>
<comment type="caution">
    <text evidence="2">The sequence shown here is derived from an EMBL/GenBank/DDBJ whole genome shotgun (WGS) entry which is preliminary data.</text>
</comment>
<sequence>MSCGTPSEGRGFDSRTMIHCRPGLECNTSITPFMSAQPSFLMRGQLHHVIDKPGVPLPTFRELGLDKFLTKAEKRDSQQDLEENESPAMIHSGPQARPQRDGTSYSRPYSSSATYNESDKAFNSSYPGSGRSWGLIYQTSIVERPCRPQQGLQNTHYRHRRRAGTRPPYRSSLPHRVSAGSGANDDRNAARREFSITPQSASSPPQNHARSWRARRYDLIGQLHSKA</sequence>
<evidence type="ECO:0000256" key="1">
    <source>
        <dbReference type="SAM" id="MobiDB-lite"/>
    </source>
</evidence>
<name>A0AAJ0A585_9PEZI</name>
<feature type="region of interest" description="Disordered" evidence="1">
    <location>
        <begin position="146"/>
        <end position="187"/>
    </location>
</feature>
<evidence type="ECO:0000313" key="3">
    <source>
        <dbReference type="Proteomes" id="UP001224890"/>
    </source>
</evidence>
<feature type="region of interest" description="Disordered" evidence="1">
    <location>
        <begin position="73"/>
        <end position="124"/>
    </location>
</feature>
<protein>
    <submittedName>
        <fullName evidence="2">Uncharacterized protein</fullName>
    </submittedName>
</protein>
<dbReference type="GeneID" id="85457769"/>